<comment type="subcellular location">
    <subcellularLocation>
        <location evidence="1">Cell membrane</location>
        <topology evidence="1">Multi-pass membrane protein</topology>
    </subcellularLocation>
</comment>
<dbReference type="GO" id="GO:0044341">
    <property type="term" value="P:sodium-dependent phosphate transport"/>
    <property type="evidence" value="ECO:0007669"/>
    <property type="project" value="InterPro"/>
</dbReference>
<feature type="transmembrane region" description="Helical" evidence="6">
    <location>
        <begin position="50"/>
        <end position="73"/>
    </location>
</feature>
<evidence type="ECO:0000313" key="8">
    <source>
        <dbReference type="Proteomes" id="UP000600247"/>
    </source>
</evidence>
<feature type="transmembrane region" description="Helical" evidence="6">
    <location>
        <begin position="268"/>
        <end position="287"/>
    </location>
</feature>
<keyword evidence="2" id="KW-1003">Cell membrane</keyword>
<dbReference type="GO" id="GO:0005886">
    <property type="term" value="C:plasma membrane"/>
    <property type="evidence" value="ECO:0007669"/>
    <property type="project" value="UniProtKB-SubCell"/>
</dbReference>
<protein>
    <recommendedName>
        <fullName evidence="9">Na/Pi cotransporter family protein</fullName>
    </recommendedName>
</protein>
<keyword evidence="3 6" id="KW-0812">Transmembrane</keyword>
<feature type="transmembrane region" description="Helical" evidence="6">
    <location>
        <begin position="299"/>
        <end position="318"/>
    </location>
</feature>
<dbReference type="PANTHER" id="PTHR10010:SF46">
    <property type="entry name" value="SODIUM-DEPENDENT PHOSPHATE TRANSPORT PROTEIN 2B"/>
    <property type="match status" value="1"/>
</dbReference>
<sequence length="324" mass="33439">MLIAIALPMALGFAIFLSGMKLMELALHQLAGPHLNRVLHRSTATPLHGLAVGTATTAFLQSSTAVTVIAIGLVNAGLLTFPRTLGIILGTNIGTCLTTELIGLSLNKLALPLLAVSLVVWLITVPLTEFRLASLRSTALHKLAIIRSGSVALGGFSMLLAGMAVMQTVGPDVQQSSMFSWFLDKSQTSLWWGLAAGALLTAVVHSSAAVIGIIMGFASIGAMPLELGVAVVLGANVGTCVTALLASIGGSKSGQFVAWSHVALNAGGALLFMPFIGQLADASGWLAHSPASQIAHSQTLFNVASSLIALPLCYLPVFRKLQSA</sequence>
<dbReference type="EMBL" id="BMHY01000001">
    <property type="protein sequence ID" value="GGG56161.1"/>
    <property type="molecule type" value="Genomic_DNA"/>
</dbReference>
<feature type="transmembrane region" description="Helical" evidence="6">
    <location>
        <begin position="110"/>
        <end position="130"/>
    </location>
</feature>
<evidence type="ECO:0000256" key="1">
    <source>
        <dbReference type="ARBA" id="ARBA00004651"/>
    </source>
</evidence>
<feature type="transmembrane region" description="Helical" evidence="6">
    <location>
        <begin position="190"/>
        <end position="215"/>
    </location>
</feature>
<name>A0A917LTM3_9BACL</name>
<evidence type="ECO:0000256" key="2">
    <source>
        <dbReference type="ARBA" id="ARBA00022475"/>
    </source>
</evidence>
<keyword evidence="4 6" id="KW-1133">Transmembrane helix</keyword>
<evidence type="ECO:0000256" key="6">
    <source>
        <dbReference type="SAM" id="Phobius"/>
    </source>
</evidence>
<dbReference type="Pfam" id="PF02690">
    <property type="entry name" value="Na_Pi_cotrans"/>
    <property type="match status" value="1"/>
</dbReference>
<dbReference type="PANTHER" id="PTHR10010">
    <property type="entry name" value="SOLUTE CARRIER FAMILY 34 SODIUM PHOSPHATE , MEMBER 2-RELATED"/>
    <property type="match status" value="1"/>
</dbReference>
<keyword evidence="8" id="KW-1185">Reference proteome</keyword>
<dbReference type="Proteomes" id="UP000600247">
    <property type="component" value="Unassembled WGS sequence"/>
</dbReference>
<organism evidence="7 8">
    <name type="scientific">Paenibacillus radicis</name>
    <name type="common">ex Gao et al. 2016</name>
    <dbReference type="NCBI Taxonomy" id="1737354"/>
    <lineage>
        <taxon>Bacteria</taxon>
        <taxon>Bacillati</taxon>
        <taxon>Bacillota</taxon>
        <taxon>Bacilli</taxon>
        <taxon>Bacillales</taxon>
        <taxon>Paenibacillaceae</taxon>
        <taxon>Paenibacillus</taxon>
    </lineage>
</organism>
<evidence type="ECO:0000313" key="7">
    <source>
        <dbReference type="EMBL" id="GGG56161.1"/>
    </source>
</evidence>
<accession>A0A917LTM3</accession>
<dbReference type="AlphaFoldDB" id="A0A917LTM3"/>
<dbReference type="GO" id="GO:0005436">
    <property type="term" value="F:sodium:phosphate symporter activity"/>
    <property type="evidence" value="ECO:0007669"/>
    <property type="project" value="InterPro"/>
</dbReference>
<feature type="transmembrane region" description="Helical" evidence="6">
    <location>
        <begin position="151"/>
        <end position="170"/>
    </location>
</feature>
<proteinExistence type="predicted"/>
<dbReference type="RefSeq" id="WP_188887472.1">
    <property type="nucleotide sequence ID" value="NZ_BMHY01000001.1"/>
</dbReference>
<evidence type="ECO:0000256" key="3">
    <source>
        <dbReference type="ARBA" id="ARBA00022692"/>
    </source>
</evidence>
<comment type="caution">
    <text evidence="7">The sequence shown here is derived from an EMBL/GenBank/DDBJ whole genome shotgun (WGS) entry which is preliminary data.</text>
</comment>
<reference evidence="7 8" key="1">
    <citation type="journal article" date="2014" name="Int. J. Syst. Evol. Microbiol.">
        <title>Complete genome sequence of Corynebacterium casei LMG S-19264T (=DSM 44701T), isolated from a smear-ripened cheese.</title>
        <authorList>
            <consortium name="US DOE Joint Genome Institute (JGI-PGF)"/>
            <person name="Walter F."/>
            <person name="Albersmeier A."/>
            <person name="Kalinowski J."/>
            <person name="Ruckert C."/>
        </authorList>
    </citation>
    <scope>NUCLEOTIDE SEQUENCE [LARGE SCALE GENOMIC DNA]</scope>
    <source>
        <strain evidence="7 8">CGMCC 1.15286</strain>
    </source>
</reference>
<feature type="transmembrane region" description="Helical" evidence="6">
    <location>
        <begin position="227"/>
        <end position="248"/>
    </location>
</feature>
<evidence type="ECO:0000256" key="5">
    <source>
        <dbReference type="ARBA" id="ARBA00023136"/>
    </source>
</evidence>
<dbReference type="InterPro" id="IPR003841">
    <property type="entry name" value="Na/Pi_transpt"/>
</dbReference>
<gene>
    <name evidence="7" type="ORF">GCM10010918_06390</name>
</gene>
<evidence type="ECO:0000256" key="4">
    <source>
        <dbReference type="ARBA" id="ARBA00022989"/>
    </source>
</evidence>
<dbReference type="NCBIfam" id="NF037997">
    <property type="entry name" value="Na_Pi_symport"/>
    <property type="match status" value="1"/>
</dbReference>
<evidence type="ECO:0008006" key="9">
    <source>
        <dbReference type="Google" id="ProtNLM"/>
    </source>
</evidence>
<keyword evidence="5 6" id="KW-0472">Membrane</keyword>